<sequence length="903" mass="97587">MLGSMLKSPVRWLTLLVVVTGVCAVPVIAATKTRPVATADKSGPKPEVIGFWRFEHDVKPEGHGAAFGPARRMDSGVFFFNDEVPGPFIYDPLQKLSYPNSASLSFQSDDKQNDALEIAVNMAKAGLAGQSVTLELFCKPNAEWSGPLAMKSRLNDAAAEWGLEALYFEQQNQTYLHGFFTPPGAATIHFRGGHFGTSAQVRNGTSEWRHIAFVYDASVKTASCYIDYYQVKTIPIPGEMKWDSGPFYIGGGREHSSFGGKIDEVRLTKGALRPSQFLRARRDPLAGVSFDGAETLLPRDCGYVDLKESFGALGDGKSDDTAAFREAFRVLSNQPALDHNTLYIPPGTYLVTDQLVSGRSLSVIGAGPDKTVIKLRDKCSGFLRPEDAHAAWKIDSSPAPTVPDGMWNECAAGISICHLTIDTGKGNSGAKALEVTSNLLRQLDDLQIRSADGAGLVGLELAPKTGGAALIKNLHVKGYDYGVLASGADATTTMEQIAVEGQRLGGIKNMGSILAIRQLTSTNKATALMSLSADSMVTLLDSSLKGGSKDVAAIQCEGALCALRVETAGYNMAIRKRELVDGKTMEWKDTTVAGPKIDEYCGDSIVTTHGAAARPLTLPIENVPEVVWGDIHKDWVNIFRFADKKDGDDWAPAIQAAIDSGAKTIYFPAGDYGVQTAVHIRGKIERLFGLHSRITRSSRLPAEDAALIFDEPGAKRVVSIECLEFDGLRNLSPATLVLKNTCPGHYDNTEGCGKLFMENVVGADFQFSQPQSVWACQWNNEKHGIFSHGATIWCLGLSAGGESGVLSTEGSASTEIFGALVRPASNMDQSRPFFRNTNSRLSLIYATTQGEPPHTLQIVDTQGNDAEKIESEKLKWLSGRGRMDLFRSDAKEERPSDNGTTRQ</sequence>
<dbReference type="SUPFAM" id="SSF49899">
    <property type="entry name" value="Concanavalin A-like lectins/glucanases"/>
    <property type="match status" value="1"/>
</dbReference>
<dbReference type="InParanoid" id="B4D9W6"/>
<dbReference type="InterPro" id="IPR012334">
    <property type="entry name" value="Pectin_lyas_fold"/>
</dbReference>
<gene>
    <name evidence="2" type="ORF">CfE428DRAFT_5743</name>
</gene>
<dbReference type="eggNOG" id="COG5434">
    <property type="taxonomic scope" value="Bacteria"/>
</dbReference>
<dbReference type="STRING" id="497964.CfE428DRAFT_5743"/>
<feature type="domain" description="Rhamnogalacturonase A/B/Epimerase-like pectate lyase" evidence="1">
    <location>
        <begin position="309"/>
        <end position="505"/>
    </location>
</feature>
<dbReference type="Pfam" id="PF12708">
    <property type="entry name" value="Pect-lyase_RHGA_epim"/>
    <property type="match status" value="1"/>
</dbReference>
<dbReference type="InterPro" id="IPR024535">
    <property type="entry name" value="RHGA/B-epi-like_pectate_lyase"/>
</dbReference>
<dbReference type="Gene3D" id="2.160.20.10">
    <property type="entry name" value="Single-stranded right-handed beta-helix, Pectin lyase-like"/>
    <property type="match status" value="2"/>
</dbReference>
<proteinExistence type="predicted"/>
<dbReference type="Gene3D" id="2.60.120.200">
    <property type="match status" value="1"/>
</dbReference>
<evidence type="ECO:0000259" key="1">
    <source>
        <dbReference type="Pfam" id="PF12708"/>
    </source>
</evidence>
<organism evidence="2 3">
    <name type="scientific">Chthoniobacter flavus Ellin428</name>
    <dbReference type="NCBI Taxonomy" id="497964"/>
    <lineage>
        <taxon>Bacteria</taxon>
        <taxon>Pseudomonadati</taxon>
        <taxon>Verrucomicrobiota</taxon>
        <taxon>Spartobacteria</taxon>
        <taxon>Chthoniobacterales</taxon>
        <taxon>Chthoniobacteraceae</taxon>
        <taxon>Chthoniobacter</taxon>
    </lineage>
</organism>
<dbReference type="Pfam" id="PF13385">
    <property type="entry name" value="Laminin_G_3"/>
    <property type="match status" value="1"/>
</dbReference>
<reference evidence="2 3" key="1">
    <citation type="journal article" date="2011" name="J. Bacteriol.">
        <title>Genome sequence of Chthoniobacter flavus Ellin428, an aerobic heterotrophic soil bacterium.</title>
        <authorList>
            <person name="Kant R."/>
            <person name="van Passel M.W."/>
            <person name="Palva A."/>
            <person name="Lucas S."/>
            <person name="Lapidus A."/>
            <person name="Glavina Del Rio T."/>
            <person name="Dalin E."/>
            <person name="Tice H."/>
            <person name="Bruce D."/>
            <person name="Goodwin L."/>
            <person name="Pitluck S."/>
            <person name="Larimer F.W."/>
            <person name="Land M.L."/>
            <person name="Hauser L."/>
            <person name="Sangwan P."/>
            <person name="de Vos W.M."/>
            <person name="Janssen P.H."/>
            <person name="Smidt H."/>
        </authorList>
    </citation>
    <scope>NUCLEOTIDE SEQUENCE [LARGE SCALE GENOMIC DNA]</scope>
    <source>
        <strain evidence="2 3">Ellin428</strain>
    </source>
</reference>
<evidence type="ECO:0000313" key="3">
    <source>
        <dbReference type="Proteomes" id="UP000005824"/>
    </source>
</evidence>
<protein>
    <recommendedName>
        <fullName evidence="1">Rhamnogalacturonase A/B/Epimerase-like pectate lyase domain-containing protein</fullName>
    </recommendedName>
</protein>
<dbReference type="EMBL" id="ABVL01000028">
    <property type="protein sequence ID" value="EDY16780.1"/>
    <property type="molecule type" value="Genomic_DNA"/>
</dbReference>
<evidence type="ECO:0000313" key="2">
    <source>
        <dbReference type="EMBL" id="EDY16780.1"/>
    </source>
</evidence>
<dbReference type="Proteomes" id="UP000005824">
    <property type="component" value="Unassembled WGS sequence"/>
</dbReference>
<dbReference type="AlphaFoldDB" id="B4D9W6"/>
<dbReference type="SUPFAM" id="SSF51126">
    <property type="entry name" value="Pectin lyase-like"/>
    <property type="match status" value="1"/>
</dbReference>
<keyword evidence="3" id="KW-1185">Reference proteome</keyword>
<dbReference type="InterPro" id="IPR011050">
    <property type="entry name" value="Pectin_lyase_fold/virulence"/>
</dbReference>
<comment type="caution">
    <text evidence="2">The sequence shown here is derived from an EMBL/GenBank/DDBJ whole genome shotgun (WGS) entry which is preliminary data.</text>
</comment>
<accession>B4D9W6</accession>
<name>B4D9W6_9BACT</name>
<dbReference type="InterPro" id="IPR013320">
    <property type="entry name" value="ConA-like_dom_sf"/>
</dbReference>